<sequence length="263" mass="31174">MLFSTRCVRNDLSFSVEECYLSIIEHQSSITGNAPIRMFLYLARVYEQILDISKAYQRALYRIPTPRLYLLYNGKEDFPREKRYRLSDAFRAAQGETPVELEVLAININIEKEHPILDRCPPLKEYSQFIGRIHAKQRDGKNRDIAVKEAIRECMKENILRKFLQRHGKEVYNMMFDEITYEDIIRIQVEEARELARKEAWEEAWEQARKETWGEAREQDIAGFISAFCEEGFSEQKVVKKLRKHFQLNAAEAQKYYDTYAAH</sequence>
<dbReference type="EMBL" id="JANFXK010000001">
    <property type="protein sequence ID" value="MCQ4635330.1"/>
    <property type="molecule type" value="Genomic_DNA"/>
</dbReference>
<name>A0ABT1RJH3_9FIRM</name>
<evidence type="ECO:0008006" key="3">
    <source>
        <dbReference type="Google" id="ProtNLM"/>
    </source>
</evidence>
<keyword evidence="2" id="KW-1185">Reference proteome</keyword>
<comment type="caution">
    <text evidence="1">The sequence shown here is derived from an EMBL/GenBank/DDBJ whole genome shotgun (WGS) entry which is preliminary data.</text>
</comment>
<evidence type="ECO:0000313" key="1">
    <source>
        <dbReference type="EMBL" id="MCQ4635330.1"/>
    </source>
</evidence>
<proteinExistence type="predicted"/>
<protein>
    <recommendedName>
        <fullName evidence="3">Transposase</fullName>
    </recommendedName>
</protein>
<evidence type="ECO:0000313" key="2">
    <source>
        <dbReference type="Proteomes" id="UP001524502"/>
    </source>
</evidence>
<dbReference type="Proteomes" id="UP001524502">
    <property type="component" value="Unassembled WGS sequence"/>
</dbReference>
<accession>A0ABT1RJH3</accession>
<gene>
    <name evidence="1" type="ORF">NE619_01190</name>
</gene>
<organism evidence="1 2">
    <name type="scientific">Anaerovorax odorimutans</name>
    <dbReference type="NCBI Taxonomy" id="109327"/>
    <lineage>
        <taxon>Bacteria</taxon>
        <taxon>Bacillati</taxon>
        <taxon>Bacillota</taxon>
        <taxon>Clostridia</taxon>
        <taxon>Peptostreptococcales</taxon>
        <taxon>Anaerovoracaceae</taxon>
        <taxon>Anaerovorax</taxon>
    </lineage>
</organism>
<reference evidence="1 2" key="1">
    <citation type="submission" date="2022-06" db="EMBL/GenBank/DDBJ databases">
        <title>Isolation of gut microbiota from human fecal samples.</title>
        <authorList>
            <person name="Pamer E.G."/>
            <person name="Barat B."/>
            <person name="Waligurski E."/>
            <person name="Medina S."/>
            <person name="Paddock L."/>
            <person name="Mostad J."/>
        </authorList>
    </citation>
    <scope>NUCLEOTIDE SEQUENCE [LARGE SCALE GENOMIC DNA]</scope>
    <source>
        <strain evidence="1 2">SL.3.17</strain>
    </source>
</reference>